<dbReference type="PANTHER" id="PTHR32089">
    <property type="entry name" value="METHYL-ACCEPTING CHEMOTAXIS PROTEIN MCPB"/>
    <property type="match status" value="1"/>
</dbReference>
<evidence type="ECO:0000256" key="1">
    <source>
        <dbReference type="ARBA" id="ARBA00023224"/>
    </source>
</evidence>
<dbReference type="RefSeq" id="WP_039353611.1">
    <property type="nucleotide sequence ID" value="NZ_LASD01000003.1"/>
</dbReference>
<protein>
    <recommendedName>
        <fullName evidence="4">Methyl-accepting transducer domain-containing protein</fullName>
    </recommendedName>
</protein>
<sequence>MIEQTIASIYAIVNVIKDIADQTSLLAFNACIEAARAGDQGSGLAVVADVVRKLAERTGQSADDIARTVICAS</sequence>
<dbReference type="AlphaFoldDB" id="A0ABD4AWB0"/>
<dbReference type="Proteomes" id="UP000034400">
    <property type="component" value="Unassembled WGS sequence"/>
</dbReference>
<dbReference type="PROSITE" id="PS50111">
    <property type="entry name" value="CHEMOTAXIS_TRANSDUC_2"/>
    <property type="match status" value="1"/>
</dbReference>
<dbReference type="InterPro" id="IPR004090">
    <property type="entry name" value="Chemotax_Me-accpt_rcpt"/>
</dbReference>
<dbReference type="PANTHER" id="PTHR32089:SF112">
    <property type="entry name" value="LYSOZYME-LIKE PROTEIN-RELATED"/>
    <property type="match status" value="1"/>
</dbReference>
<dbReference type="PRINTS" id="PR00260">
    <property type="entry name" value="CHEMTRNSDUCR"/>
</dbReference>
<reference evidence="5 6" key="1">
    <citation type="submission" date="2015-03" db="EMBL/GenBank/DDBJ databases">
        <title>Draft genome sequences of the Burkholderia contaminans strains LMG 23361 and FFH2055 and Burkholderia cenocepacia K56-2.</title>
        <authorList>
            <person name="Bloodworth R.A."/>
            <person name="Selin C."/>
            <person name="Lopez De Volder M.A."/>
            <person name="Degrossi J."/>
            <person name="Drevinek P."/>
            <person name="Galanternik L."/>
            <person name="Cardona S.T."/>
        </authorList>
    </citation>
    <scope>NUCLEOTIDE SEQUENCE [LARGE SCALE GENOMIC DNA]</scope>
    <source>
        <strain evidence="5 6">LMG 23361</strain>
    </source>
</reference>
<keyword evidence="1 3" id="KW-0807">Transducer</keyword>
<evidence type="ECO:0000259" key="4">
    <source>
        <dbReference type="PROSITE" id="PS50111"/>
    </source>
</evidence>
<dbReference type="EMBL" id="LASD01000003">
    <property type="protein sequence ID" value="KKL41826.1"/>
    <property type="molecule type" value="Genomic_DNA"/>
</dbReference>
<evidence type="ECO:0000256" key="2">
    <source>
        <dbReference type="ARBA" id="ARBA00029447"/>
    </source>
</evidence>
<gene>
    <name evidence="5" type="ORF">WR31_07305</name>
</gene>
<evidence type="ECO:0000256" key="3">
    <source>
        <dbReference type="PROSITE-ProRule" id="PRU00284"/>
    </source>
</evidence>
<proteinExistence type="inferred from homology"/>
<dbReference type="SUPFAM" id="SSF58104">
    <property type="entry name" value="Methyl-accepting chemotaxis protein (MCP) signaling domain"/>
    <property type="match status" value="1"/>
</dbReference>
<comment type="caution">
    <text evidence="5">The sequence shown here is derived from an EMBL/GenBank/DDBJ whole genome shotgun (WGS) entry which is preliminary data.</text>
</comment>
<evidence type="ECO:0000313" key="6">
    <source>
        <dbReference type="Proteomes" id="UP000034400"/>
    </source>
</evidence>
<evidence type="ECO:0000313" key="5">
    <source>
        <dbReference type="EMBL" id="KKL41826.1"/>
    </source>
</evidence>
<dbReference type="GO" id="GO:0007165">
    <property type="term" value="P:signal transduction"/>
    <property type="evidence" value="ECO:0007669"/>
    <property type="project" value="UniProtKB-KW"/>
</dbReference>
<organism evidence="5 6">
    <name type="scientific">Burkholderia contaminans LMG 23361</name>
    <dbReference type="NCBI Taxonomy" id="1334628"/>
    <lineage>
        <taxon>Bacteria</taxon>
        <taxon>Pseudomonadati</taxon>
        <taxon>Pseudomonadota</taxon>
        <taxon>Betaproteobacteria</taxon>
        <taxon>Burkholderiales</taxon>
        <taxon>Burkholderiaceae</taxon>
        <taxon>Burkholderia</taxon>
        <taxon>Burkholderia cepacia complex</taxon>
    </lineage>
</organism>
<name>A0ABD4AWB0_9BURK</name>
<dbReference type="Gene3D" id="1.10.287.950">
    <property type="entry name" value="Methyl-accepting chemotaxis protein"/>
    <property type="match status" value="1"/>
</dbReference>
<accession>A0ABD4AWB0</accession>
<dbReference type="InterPro" id="IPR004089">
    <property type="entry name" value="MCPsignal_dom"/>
</dbReference>
<feature type="domain" description="Methyl-accepting transducer" evidence="4">
    <location>
        <begin position="1"/>
        <end position="73"/>
    </location>
</feature>
<dbReference type="Pfam" id="PF00015">
    <property type="entry name" value="MCPsignal"/>
    <property type="match status" value="1"/>
</dbReference>
<dbReference type="GeneID" id="93195511"/>
<comment type="similarity">
    <text evidence="2">Belongs to the methyl-accepting chemotaxis (MCP) protein family.</text>
</comment>